<dbReference type="EMBL" id="AZDT01000058">
    <property type="protein sequence ID" value="KRK73560.1"/>
    <property type="molecule type" value="Genomic_DNA"/>
</dbReference>
<reference evidence="3 4" key="1">
    <citation type="journal article" date="2015" name="Genome Announc.">
        <title>Expanding the biotechnology potential of lactobacilli through comparative genomics of 213 strains and associated genera.</title>
        <authorList>
            <person name="Sun Z."/>
            <person name="Harris H.M."/>
            <person name="McCann A."/>
            <person name="Guo C."/>
            <person name="Argimon S."/>
            <person name="Zhang W."/>
            <person name="Yang X."/>
            <person name="Jeffery I.B."/>
            <person name="Cooney J.C."/>
            <person name="Kagawa T.F."/>
            <person name="Liu W."/>
            <person name="Song Y."/>
            <person name="Salvetti E."/>
            <person name="Wrobel A."/>
            <person name="Rasinkangas P."/>
            <person name="Parkhill J."/>
            <person name="Rea M.C."/>
            <person name="O'Sullivan O."/>
            <person name="Ritari J."/>
            <person name="Douillard F.P."/>
            <person name="Paul Ross R."/>
            <person name="Yang R."/>
            <person name="Briner A.E."/>
            <person name="Felis G.E."/>
            <person name="de Vos W.M."/>
            <person name="Barrangou R."/>
            <person name="Klaenhammer T.R."/>
            <person name="Caufield P.W."/>
            <person name="Cui Y."/>
            <person name="Zhang H."/>
            <person name="O'Toole P.W."/>
        </authorList>
    </citation>
    <scope>NUCLEOTIDE SEQUENCE [LARGE SCALE GENOMIC DNA]</scope>
    <source>
        <strain evidence="3 4">DSM 19117</strain>
    </source>
</reference>
<keyword evidence="2" id="KW-0472">Membrane</keyword>
<keyword evidence="4" id="KW-1185">Reference proteome</keyword>
<comment type="caution">
    <text evidence="3">The sequence shown here is derived from an EMBL/GenBank/DDBJ whole genome shotgun (WGS) entry which is preliminary data.</text>
</comment>
<dbReference type="PATRIC" id="fig|1423773.3.peg.407"/>
<evidence type="ECO:0000313" key="3">
    <source>
        <dbReference type="EMBL" id="KRK73560.1"/>
    </source>
</evidence>
<accession>A0A0R1JQY6</accession>
<evidence type="ECO:0000313" key="4">
    <source>
        <dbReference type="Proteomes" id="UP000051162"/>
    </source>
</evidence>
<dbReference type="STRING" id="1423773.FD30_GL000398"/>
<keyword evidence="2" id="KW-1133">Transmembrane helix</keyword>
<sequence>MMQWKKLPRWMRDTVSVVGAMSILLIMYDWLLAKNVNWALVPLQIILALLAVGAWSYFSYRSQAKRKAADAKKKADAAARAQRRKQRAAEGAKQAAVTHERNANRNQQHQQRRQH</sequence>
<feature type="compositionally biased region" description="Basic and acidic residues" evidence="1">
    <location>
        <begin position="67"/>
        <end position="77"/>
    </location>
</feature>
<organism evidence="3 4">
    <name type="scientific">Levilactobacillus namurensis DSM 19117</name>
    <dbReference type="NCBI Taxonomy" id="1423773"/>
    <lineage>
        <taxon>Bacteria</taxon>
        <taxon>Bacillati</taxon>
        <taxon>Bacillota</taxon>
        <taxon>Bacilli</taxon>
        <taxon>Lactobacillales</taxon>
        <taxon>Lactobacillaceae</taxon>
        <taxon>Levilactobacillus</taxon>
    </lineage>
</organism>
<keyword evidence="2" id="KW-0812">Transmembrane</keyword>
<feature type="transmembrane region" description="Helical" evidence="2">
    <location>
        <begin position="12"/>
        <end position="32"/>
    </location>
</feature>
<evidence type="ECO:0000256" key="1">
    <source>
        <dbReference type="SAM" id="MobiDB-lite"/>
    </source>
</evidence>
<dbReference type="AlphaFoldDB" id="A0A0R1JQY6"/>
<protein>
    <submittedName>
        <fullName evidence="3">Uncharacterized protein</fullName>
    </submittedName>
</protein>
<evidence type="ECO:0000256" key="2">
    <source>
        <dbReference type="SAM" id="Phobius"/>
    </source>
</evidence>
<proteinExistence type="predicted"/>
<gene>
    <name evidence="3" type="ORF">FD30_GL000398</name>
</gene>
<name>A0A0R1JQY6_9LACO</name>
<feature type="transmembrane region" description="Helical" evidence="2">
    <location>
        <begin position="38"/>
        <end position="58"/>
    </location>
</feature>
<feature type="region of interest" description="Disordered" evidence="1">
    <location>
        <begin position="67"/>
        <end position="115"/>
    </location>
</feature>
<dbReference type="Proteomes" id="UP000051162">
    <property type="component" value="Unassembled WGS sequence"/>
</dbReference>